<name>A0A846RSR1_9MICC</name>
<proteinExistence type="predicted"/>
<dbReference type="InterPro" id="IPR014729">
    <property type="entry name" value="Rossmann-like_a/b/a_fold"/>
</dbReference>
<dbReference type="GO" id="GO:0016301">
    <property type="term" value="F:kinase activity"/>
    <property type="evidence" value="ECO:0007669"/>
    <property type="project" value="UniProtKB-KW"/>
</dbReference>
<feature type="region of interest" description="Disordered" evidence="5">
    <location>
        <begin position="193"/>
        <end position="214"/>
    </location>
</feature>
<keyword evidence="4" id="KW-0119">Carbohydrate metabolism</keyword>
<dbReference type="AlphaFoldDB" id="A0A846RSR1"/>
<feature type="domain" description="Carbohydrate kinase PfkB" evidence="6">
    <location>
        <begin position="2"/>
        <end position="314"/>
    </location>
</feature>
<dbReference type="Pfam" id="PF01467">
    <property type="entry name" value="CTP_transf_like"/>
    <property type="match status" value="1"/>
</dbReference>
<accession>A0A846RSR1</accession>
<dbReference type="NCBIfam" id="TIGR00125">
    <property type="entry name" value="cyt_tran_rel"/>
    <property type="match status" value="1"/>
</dbReference>
<evidence type="ECO:0000259" key="7">
    <source>
        <dbReference type="Pfam" id="PF01467"/>
    </source>
</evidence>
<keyword evidence="2" id="KW-0548">Nucleotidyltransferase</keyword>
<gene>
    <name evidence="8" type="ORF">BJ994_000427</name>
</gene>
<keyword evidence="9" id="KW-1185">Reference proteome</keyword>
<dbReference type="SUPFAM" id="SSF53613">
    <property type="entry name" value="Ribokinase-like"/>
    <property type="match status" value="1"/>
</dbReference>
<evidence type="ECO:0000259" key="6">
    <source>
        <dbReference type="Pfam" id="PF00294"/>
    </source>
</evidence>
<feature type="domain" description="Cytidyltransferase-like" evidence="7">
    <location>
        <begin position="348"/>
        <end position="455"/>
    </location>
</feature>
<dbReference type="InterPro" id="IPR011611">
    <property type="entry name" value="PfkB_dom"/>
</dbReference>
<keyword evidence="8" id="KW-0418">Kinase</keyword>
<comment type="caution">
    <text evidence="8">The sequence shown here is derived from an EMBL/GenBank/DDBJ whole genome shotgun (WGS) entry which is preliminary data.</text>
</comment>
<protein>
    <submittedName>
        <fullName evidence="8">RfaE bifunctional protein nucleotidyltransferase chain/domain/rfaE bifunctional protein kinase chain/domain</fullName>
    </submittedName>
</protein>
<dbReference type="Gene3D" id="3.40.1190.20">
    <property type="match status" value="1"/>
</dbReference>
<evidence type="ECO:0000313" key="9">
    <source>
        <dbReference type="Proteomes" id="UP000547458"/>
    </source>
</evidence>
<evidence type="ECO:0000256" key="4">
    <source>
        <dbReference type="ARBA" id="ARBA00023277"/>
    </source>
</evidence>
<sequence>MNIVVVGDVLLDVDLSGDAGRLCPDAPVPVVDVSNARRRAGGAGLVASMLHRDLRARSGSHLELVTVLSDDDAAWRLREELGDLPLVWGPSGAPTPVKTRVRAGNQAVVRFDEGCGAAPIPGVSAEMLSAVEAADVVLVSDYGRGLPANPELRGLLERMAVRVPVIWDPHPSGADPVPGVAAVTPNLAEALKACGGPGPSGPSGPSGASGSEGGADVVRAAADAAHALQQRWGSRAVIVTLGNRGALIHREGENGELPHLVPAPVVQVDDPCGAGDRFCASLALRLGAGADLAEAAQDAVQDAAEFLGSGGVSSLTVDPAPTALRGPAVDALQVAHATREAGGTVVATGGCFDLLHAGHARTLAAARRLGDCLIVCMNSDESVRRLKGSERPIMGEEDRAELLAALECVDAVYIFGEDTPEEALATLRPDIWVKGGDYSAADLPEAALLRSWGGQTVTVPYIPARSTTSLAAALAEVG</sequence>
<keyword evidence="3" id="KW-0511">Multifunctional enzyme</keyword>
<dbReference type="InterPro" id="IPR004821">
    <property type="entry name" value="Cyt_trans-like"/>
</dbReference>
<dbReference type="Gene3D" id="3.40.50.620">
    <property type="entry name" value="HUPs"/>
    <property type="match status" value="1"/>
</dbReference>
<feature type="compositionally biased region" description="Low complexity" evidence="5">
    <location>
        <begin position="203"/>
        <end position="214"/>
    </location>
</feature>
<dbReference type="PANTHER" id="PTHR43793:SF2">
    <property type="entry name" value="BIFUNCTIONAL PROTEIN HLDE"/>
    <property type="match status" value="1"/>
</dbReference>
<dbReference type="Proteomes" id="UP000547458">
    <property type="component" value="Unassembled WGS sequence"/>
</dbReference>
<evidence type="ECO:0000256" key="2">
    <source>
        <dbReference type="ARBA" id="ARBA00022695"/>
    </source>
</evidence>
<keyword evidence="1 8" id="KW-0808">Transferase</keyword>
<evidence type="ECO:0000256" key="1">
    <source>
        <dbReference type="ARBA" id="ARBA00022679"/>
    </source>
</evidence>
<dbReference type="InterPro" id="IPR029056">
    <property type="entry name" value="Ribokinase-like"/>
</dbReference>
<dbReference type="GO" id="GO:0016779">
    <property type="term" value="F:nucleotidyltransferase activity"/>
    <property type="evidence" value="ECO:0007669"/>
    <property type="project" value="UniProtKB-KW"/>
</dbReference>
<reference evidence="8 9" key="1">
    <citation type="submission" date="2020-03" db="EMBL/GenBank/DDBJ databases">
        <title>Sequencing the genomes of 1000 actinobacteria strains.</title>
        <authorList>
            <person name="Klenk H.-P."/>
        </authorList>
    </citation>
    <scope>NUCLEOTIDE SEQUENCE [LARGE SCALE GENOMIC DNA]</scope>
    <source>
        <strain evidence="8 9">DSM 16403</strain>
    </source>
</reference>
<evidence type="ECO:0000256" key="3">
    <source>
        <dbReference type="ARBA" id="ARBA00023268"/>
    </source>
</evidence>
<evidence type="ECO:0000313" key="8">
    <source>
        <dbReference type="EMBL" id="NJC21351.1"/>
    </source>
</evidence>
<evidence type="ECO:0000256" key="5">
    <source>
        <dbReference type="SAM" id="MobiDB-lite"/>
    </source>
</evidence>
<dbReference type="InterPro" id="IPR050385">
    <property type="entry name" value="Archaeal_FAD_synthase"/>
</dbReference>
<dbReference type="Pfam" id="PF00294">
    <property type="entry name" value="PfkB"/>
    <property type="match status" value="1"/>
</dbReference>
<dbReference type="PANTHER" id="PTHR43793">
    <property type="entry name" value="FAD SYNTHASE"/>
    <property type="match status" value="1"/>
</dbReference>
<dbReference type="RefSeq" id="WP_167990993.1">
    <property type="nucleotide sequence ID" value="NZ_JAATJL010000001.1"/>
</dbReference>
<dbReference type="EMBL" id="JAATJL010000001">
    <property type="protein sequence ID" value="NJC21351.1"/>
    <property type="molecule type" value="Genomic_DNA"/>
</dbReference>
<organism evidence="8 9">
    <name type="scientific">Arthrobacter pigmenti</name>
    <dbReference type="NCBI Taxonomy" id="271432"/>
    <lineage>
        <taxon>Bacteria</taxon>
        <taxon>Bacillati</taxon>
        <taxon>Actinomycetota</taxon>
        <taxon>Actinomycetes</taxon>
        <taxon>Micrococcales</taxon>
        <taxon>Micrococcaceae</taxon>
        <taxon>Arthrobacter</taxon>
    </lineage>
</organism>
<dbReference type="SUPFAM" id="SSF52374">
    <property type="entry name" value="Nucleotidylyl transferase"/>
    <property type="match status" value="1"/>
</dbReference>